<dbReference type="WBParaSite" id="GPUH_0000356301-mRNA-1">
    <property type="protein sequence ID" value="GPUH_0000356301-mRNA-1"/>
    <property type="gene ID" value="GPUH_0000356301"/>
</dbReference>
<organism evidence="12">
    <name type="scientific">Gongylonema pulchrum</name>
    <dbReference type="NCBI Taxonomy" id="637853"/>
    <lineage>
        <taxon>Eukaryota</taxon>
        <taxon>Metazoa</taxon>
        <taxon>Ecdysozoa</taxon>
        <taxon>Nematoda</taxon>
        <taxon>Chromadorea</taxon>
        <taxon>Rhabditida</taxon>
        <taxon>Spirurina</taxon>
        <taxon>Spiruromorpha</taxon>
        <taxon>Spiruroidea</taxon>
        <taxon>Gongylonematidae</taxon>
        <taxon>Gongylonema</taxon>
    </lineage>
</organism>
<dbReference type="GO" id="GO:0005956">
    <property type="term" value="C:protein kinase CK2 complex"/>
    <property type="evidence" value="ECO:0007669"/>
    <property type="project" value="TreeGrafter"/>
</dbReference>
<evidence type="ECO:0000256" key="7">
    <source>
        <dbReference type="ARBA" id="ARBA00047899"/>
    </source>
</evidence>
<keyword evidence="4" id="KW-0547">Nucleotide-binding</keyword>
<evidence type="ECO:0000313" key="10">
    <source>
        <dbReference type="EMBL" id="VDK40008.1"/>
    </source>
</evidence>
<gene>
    <name evidence="10" type="ORF">GPUH_LOCUS3557</name>
</gene>
<keyword evidence="3" id="KW-0808">Transferase</keyword>
<evidence type="ECO:0000256" key="3">
    <source>
        <dbReference type="ARBA" id="ARBA00022679"/>
    </source>
</evidence>
<evidence type="ECO:0000256" key="2">
    <source>
        <dbReference type="ARBA" id="ARBA00022527"/>
    </source>
</evidence>
<dbReference type="GO" id="GO:0005634">
    <property type="term" value="C:nucleus"/>
    <property type="evidence" value="ECO:0007669"/>
    <property type="project" value="TreeGrafter"/>
</dbReference>
<dbReference type="OrthoDB" id="10254671at2759"/>
<dbReference type="EMBL" id="UYRT01006175">
    <property type="protein sequence ID" value="VDK40008.1"/>
    <property type="molecule type" value="Genomic_DNA"/>
</dbReference>
<evidence type="ECO:0000256" key="4">
    <source>
        <dbReference type="ARBA" id="ARBA00022741"/>
    </source>
</evidence>
<evidence type="ECO:0000256" key="1">
    <source>
        <dbReference type="ARBA" id="ARBA00012513"/>
    </source>
</evidence>
<protein>
    <recommendedName>
        <fullName evidence="1">non-specific serine/threonine protein kinase</fullName>
        <ecNumber evidence="1">2.7.11.1</ecNumber>
    </recommendedName>
</protein>
<evidence type="ECO:0000313" key="11">
    <source>
        <dbReference type="Proteomes" id="UP000271098"/>
    </source>
</evidence>
<dbReference type="GO" id="GO:0004674">
    <property type="term" value="F:protein serine/threonine kinase activity"/>
    <property type="evidence" value="ECO:0007669"/>
    <property type="project" value="UniProtKB-KW"/>
</dbReference>
<keyword evidence="5" id="KW-0418">Kinase</keyword>
<dbReference type="GO" id="GO:0005524">
    <property type="term" value="F:ATP binding"/>
    <property type="evidence" value="ECO:0007669"/>
    <property type="project" value="UniProtKB-KW"/>
</dbReference>
<sequence length="124" mass="13693">MLRVAEAIEVLLISTFFLLCLSHSKKRWERFVHSENQHLVSPEALDFLDKLLRYDHQERLTAKEAMQHPYFYPVVENEKRNKQDGVATVNNSGGGTGALNAPLGTPLLSSSGTVASPPSASTQS</sequence>
<dbReference type="Gene3D" id="1.10.510.10">
    <property type="entry name" value="Transferase(Phosphotransferase) domain 1"/>
    <property type="match status" value="1"/>
</dbReference>
<keyword evidence="2" id="KW-0723">Serine/threonine-protein kinase</keyword>
<dbReference type="PANTHER" id="PTHR24054:SF0">
    <property type="entry name" value="CASEIN KINASE II SUBUNIT ALPHA"/>
    <property type="match status" value="1"/>
</dbReference>
<evidence type="ECO:0000256" key="6">
    <source>
        <dbReference type="ARBA" id="ARBA00022840"/>
    </source>
</evidence>
<reference evidence="12" key="1">
    <citation type="submission" date="2016-06" db="UniProtKB">
        <authorList>
            <consortium name="WormBaseParasite"/>
        </authorList>
    </citation>
    <scope>IDENTIFICATION</scope>
</reference>
<dbReference type="GO" id="GO:0005829">
    <property type="term" value="C:cytosol"/>
    <property type="evidence" value="ECO:0007669"/>
    <property type="project" value="TreeGrafter"/>
</dbReference>
<dbReference type="EC" id="2.7.11.1" evidence="1"/>
<dbReference type="PANTHER" id="PTHR24054">
    <property type="entry name" value="CASEIN KINASE II SUBUNIT ALPHA"/>
    <property type="match status" value="1"/>
</dbReference>
<comment type="catalytic activity">
    <reaction evidence="7">
        <text>L-threonyl-[protein] + ATP = O-phospho-L-threonyl-[protein] + ADP + H(+)</text>
        <dbReference type="Rhea" id="RHEA:46608"/>
        <dbReference type="Rhea" id="RHEA-COMP:11060"/>
        <dbReference type="Rhea" id="RHEA-COMP:11605"/>
        <dbReference type="ChEBI" id="CHEBI:15378"/>
        <dbReference type="ChEBI" id="CHEBI:30013"/>
        <dbReference type="ChEBI" id="CHEBI:30616"/>
        <dbReference type="ChEBI" id="CHEBI:61977"/>
        <dbReference type="ChEBI" id="CHEBI:456216"/>
        <dbReference type="EC" id="2.7.11.1"/>
    </reaction>
</comment>
<keyword evidence="11" id="KW-1185">Reference proteome</keyword>
<evidence type="ECO:0000256" key="8">
    <source>
        <dbReference type="ARBA" id="ARBA00048679"/>
    </source>
</evidence>
<evidence type="ECO:0000313" key="12">
    <source>
        <dbReference type="WBParaSite" id="GPUH_0000356301-mRNA-1"/>
    </source>
</evidence>
<dbReference type="AlphaFoldDB" id="A0A183D4B6"/>
<keyword evidence="6" id="KW-0067">ATP-binding</keyword>
<dbReference type="InterPro" id="IPR011009">
    <property type="entry name" value="Kinase-like_dom_sf"/>
</dbReference>
<reference evidence="10 11" key="2">
    <citation type="submission" date="2018-11" db="EMBL/GenBank/DDBJ databases">
        <authorList>
            <consortium name="Pathogen Informatics"/>
        </authorList>
    </citation>
    <scope>NUCLEOTIDE SEQUENCE [LARGE SCALE GENOMIC DNA]</scope>
</reference>
<name>A0A183D4B6_9BILA</name>
<evidence type="ECO:0000256" key="5">
    <source>
        <dbReference type="ARBA" id="ARBA00022777"/>
    </source>
</evidence>
<dbReference type="GO" id="GO:0051726">
    <property type="term" value="P:regulation of cell cycle"/>
    <property type="evidence" value="ECO:0007669"/>
    <property type="project" value="TreeGrafter"/>
</dbReference>
<feature type="region of interest" description="Disordered" evidence="9">
    <location>
        <begin position="82"/>
        <end position="124"/>
    </location>
</feature>
<proteinExistence type="predicted"/>
<comment type="catalytic activity">
    <reaction evidence="8">
        <text>L-seryl-[protein] + ATP = O-phospho-L-seryl-[protein] + ADP + H(+)</text>
        <dbReference type="Rhea" id="RHEA:17989"/>
        <dbReference type="Rhea" id="RHEA-COMP:9863"/>
        <dbReference type="Rhea" id="RHEA-COMP:11604"/>
        <dbReference type="ChEBI" id="CHEBI:15378"/>
        <dbReference type="ChEBI" id="CHEBI:29999"/>
        <dbReference type="ChEBI" id="CHEBI:30616"/>
        <dbReference type="ChEBI" id="CHEBI:83421"/>
        <dbReference type="ChEBI" id="CHEBI:456216"/>
        <dbReference type="EC" id="2.7.11.1"/>
    </reaction>
</comment>
<accession>A0A183D4B6</accession>
<feature type="compositionally biased region" description="Polar residues" evidence="9">
    <location>
        <begin position="107"/>
        <end position="124"/>
    </location>
</feature>
<dbReference type="Proteomes" id="UP000271098">
    <property type="component" value="Unassembled WGS sequence"/>
</dbReference>
<evidence type="ECO:0000256" key="9">
    <source>
        <dbReference type="SAM" id="MobiDB-lite"/>
    </source>
</evidence>
<dbReference type="SUPFAM" id="SSF56112">
    <property type="entry name" value="Protein kinase-like (PK-like)"/>
    <property type="match status" value="1"/>
</dbReference>
<dbReference type="InterPro" id="IPR045216">
    <property type="entry name" value="CK2_alpha"/>
</dbReference>